<dbReference type="NCBIfam" id="TIGR00654">
    <property type="entry name" value="PhzF_family"/>
    <property type="match status" value="1"/>
</dbReference>
<organism evidence="3 4">
    <name type="scientific">Thalassotalea fonticola</name>
    <dbReference type="NCBI Taxonomy" id="3065649"/>
    <lineage>
        <taxon>Bacteria</taxon>
        <taxon>Pseudomonadati</taxon>
        <taxon>Pseudomonadota</taxon>
        <taxon>Gammaproteobacteria</taxon>
        <taxon>Alteromonadales</taxon>
        <taxon>Colwelliaceae</taxon>
        <taxon>Thalassotalea</taxon>
    </lineage>
</organism>
<dbReference type="PANTHER" id="PTHR13774">
    <property type="entry name" value="PHENAZINE BIOSYNTHESIS PROTEIN"/>
    <property type="match status" value="1"/>
</dbReference>
<dbReference type="Gene3D" id="3.10.310.10">
    <property type="entry name" value="Diaminopimelate Epimerase, Chain A, domain 1"/>
    <property type="match status" value="2"/>
</dbReference>
<evidence type="ECO:0000256" key="2">
    <source>
        <dbReference type="ARBA" id="ARBA00023235"/>
    </source>
</evidence>
<evidence type="ECO:0000256" key="1">
    <source>
        <dbReference type="ARBA" id="ARBA00008270"/>
    </source>
</evidence>
<dbReference type="EMBL" id="CP136600">
    <property type="protein sequence ID" value="WOH37427.1"/>
    <property type="molecule type" value="Genomic_DNA"/>
</dbReference>
<evidence type="ECO:0000313" key="4">
    <source>
        <dbReference type="Proteomes" id="UP001301442"/>
    </source>
</evidence>
<gene>
    <name evidence="3" type="ORF">RI844_19030</name>
</gene>
<dbReference type="PANTHER" id="PTHR13774:SF17">
    <property type="entry name" value="PHENAZINE BIOSYNTHESIS-LIKE DOMAIN-CONTAINING PROTEIN"/>
    <property type="match status" value="1"/>
</dbReference>
<dbReference type="InterPro" id="IPR003719">
    <property type="entry name" value="Phenazine_PhzF-like"/>
</dbReference>
<keyword evidence="4" id="KW-1185">Reference proteome</keyword>
<dbReference type="Pfam" id="PF02567">
    <property type="entry name" value="PhzC-PhzF"/>
    <property type="match status" value="1"/>
</dbReference>
<dbReference type="RefSeq" id="WP_348396217.1">
    <property type="nucleotide sequence ID" value="NZ_CP136600.1"/>
</dbReference>
<protein>
    <submittedName>
        <fullName evidence="3">PhzF family phenazine biosynthesis protein</fullName>
    </submittedName>
</protein>
<dbReference type="SUPFAM" id="SSF54506">
    <property type="entry name" value="Diaminopimelate epimerase-like"/>
    <property type="match status" value="1"/>
</dbReference>
<keyword evidence="2" id="KW-0413">Isomerase</keyword>
<dbReference type="Proteomes" id="UP001301442">
    <property type="component" value="Chromosome"/>
</dbReference>
<accession>A0ABZ0GNC7</accession>
<proteinExistence type="inferred from homology"/>
<comment type="similarity">
    <text evidence="1">Belongs to the PhzF family.</text>
</comment>
<reference evidence="3 4" key="1">
    <citation type="submission" date="2023-09" db="EMBL/GenBank/DDBJ databases">
        <authorList>
            <person name="Qi X."/>
        </authorList>
    </citation>
    <scope>NUCLEOTIDE SEQUENCE [LARGE SCALE GENOMIC DNA]</scope>
    <source>
        <strain evidence="3 4">S1-1</strain>
    </source>
</reference>
<evidence type="ECO:0000313" key="3">
    <source>
        <dbReference type="EMBL" id="WOH37427.1"/>
    </source>
</evidence>
<name>A0ABZ0GNC7_9GAMM</name>
<sequence>MTTHTIHTVNAFTDSDTGGNPASVMCFNSMPNDQKLLKVARTQTAPVIAFVFPEKENNTYAIRWFSQQGEISLCGHGTLAAASILFSNNPNVDELMFTSPYGNVTVNKVGNMLSMIFPAWKRKATKIKNLQFGMSSSNVVEHFSTRDLVIVLENQLAVELFEPNKSLIQSSGFHAIIVTAKGNKSDYVLRFFAPSIGIDEDAATGSAQCSLAKYWVEKLNKDILQVEQLSSRKGTFTVENIKDSIVIKTKTIILPAQKITM</sequence>
<dbReference type="PIRSF" id="PIRSF016184">
    <property type="entry name" value="PhzC_PhzF"/>
    <property type="match status" value="1"/>
</dbReference>